<dbReference type="Pfam" id="PF21082">
    <property type="entry name" value="MS_channel_3rd"/>
    <property type="match status" value="1"/>
</dbReference>
<evidence type="ECO:0000313" key="11">
    <source>
        <dbReference type="Proteomes" id="UP000184066"/>
    </source>
</evidence>
<dbReference type="Gene3D" id="2.30.30.60">
    <property type="match status" value="1"/>
</dbReference>
<feature type="transmembrane region" description="Helical" evidence="7">
    <location>
        <begin position="32"/>
        <end position="53"/>
    </location>
</feature>
<dbReference type="InterPro" id="IPR052702">
    <property type="entry name" value="MscS-like_channel"/>
</dbReference>
<dbReference type="PANTHER" id="PTHR30347">
    <property type="entry name" value="POTASSIUM CHANNEL RELATED"/>
    <property type="match status" value="1"/>
</dbReference>
<keyword evidence="3" id="KW-1003">Cell membrane</keyword>
<accession>A0A1M7TER9</accession>
<dbReference type="SUPFAM" id="SSF82689">
    <property type="entry name" value="Mechanosensitive channel protein MscS (YggB), C-terminal domain"/>
    <property type="match status" value="1"/>
</dbReference>
<feature type="transmembrane region" description="Helical" evidence="7">
    <location>
        <begin position="73"/>
        <end position="93"/>
    </location>
</feature>
<evidence type="ECO:0000259" key="9">
    <source>
        <dbReference type="Pfam" id="PF21082"/>
    </source>
</evidence>
<dbReference type="InterPro" id="IPR023408">
    <property type="entry name" value="MscS_beta-dom_sf"/>
</dbReference>
<evidence type="ECO:0000256" key="4">
    <source>
        <dbReference type="ARBA" id="ARBA00022692"/>
    </source>
</evidence>
<dbReference type="Gene3D" id="3.30.70.100">
    <property type="match status" value="1"/>
</dbReference>
<feature type="domain" description="Mechanosensitive ion channel MscS C-terminal" evidence="9">
    <location>
        <begin position="338"/>
        <end position="420"/>
    </location>
</feature>
<protein>
    <submittedName>
        <fullName evidence="10">Mechanosensitive ion channel</fullName>
    </submittedName>
</protein>
<dbReference type="SUPFAM" id="SSF50182">
    <property type="entry name" value="Sm-like ribonucleoproteins"/>
    <property type="match status" value="1"/>
</dbReference>
<evidence type="ECO:0000256" key="2">
    <source>
        <dbReference type="ARBA" id="ARBA00008017"/>
    </source>
</evidence>
<comment type="similarity">
    <text evidence="2">Belongs to the MscS (TC 1.A.23) family.</text>
</comment>
<feature type="domain" description="Mechanosensitive ion channel MscS" evidence="8">
    <location>
        <begin position="259"/>
        <end position="328"/>
    </location>
</feature>
<dbReference type="AlphaFoldDB" id="A0A1M7TER9"/>
<reference evidence="10 11" key="1">
    <citation type="submission" date="2016-12" db="EMBL/GenBank/DDBJ databases">
        <authorList>
            <person name="Song W.-J."/>
            <person name="Kurnit D.M."/>
        </authorList>
    </citation>
    <scope>NUCLEOTIDE SEQUENCE [LARGE SCALE GENOMIC DNA]</scope>
    <source>
        <strain evidence="10 11">CGMCC 1.10808</strain>
    </source>
</reference>
<dbReference type="OrthoDB" id="9799209at2"/>
<keyword evidence="11" id="KW-1185">Reference proteome</keyword>
<dbReference type="PANTHER" id="PTHR30347:SF1">
    <property type="entry name" value="MECHANOSENSITIVE CHANNEL MSCK"/>
    <property type="match status" value="1"/>
</dbReference>
<dbReference type="Pfam" id="PF00924">
    <property type="entry name" value="MS_channel_2nd"/>
    <property type="match status" value="1"/>
</dbReference>
<evidence type="ECO:0000256" key="7">
    <source>
        <dbReference type="SAM" id="Phobius"/>
    </source>
</evidence>
<dbReference type="InterPro" id="IPR011014">
    <property type="entry name" value="MscS_channel_TM-2"/>
</dbReference>
<sequence length="446" mass="47487">MEEELAPLAASARALALEALNWLDARLLSLASAYQLAAMAAALAAAFLAHRLIRRALERIAARPMPRLLRQALRTASSISLPVAWTAGMWIAMAVLRDFGQPVALLRLTASLVNAWVAIRIVTVLIPSAGWASAFAWCAWSVAALNALGLLDPTVETLREIGLNVGGARITAWSALKGAALTAALVWGANLAAGLLEGRLQRARAMSPSMRVLIGKAARYLAIALAITAGLGAAGIDLTALAIFSGAIGVGIGLGMQRTVANLVAGFALLADRSLKPGDVIEIETASGATYGVVRMMGARYVAVQARDGTETLIPNELLITSPVTNWTYSNKAVRRSISVGVAYSADVEKAMELCLDAARRTPRVLAAPQPVCLLRGFGDSSVDLELRIWIDDPEGGVSNVASEVNLHIWRLFRAHGIEIPFPQRDVNFRTPLPVELRRPPRRPEA</sequence>
<organism evidence="10 11">
    <name type="scientific">Oceanicella actignis</name>
    <dbReference type="NCBI Taxonomy" id="1189325"/>
    <lineage>
        <taxon>Bacteria</taxon>
        <taxon>Pseudomonadati</taxon>
        <taxon>Pseudomonadota</taxon>
        <taxon>Alphaproteobacteria</taxon>
        <taxon>Rhodobacterales</taxon>
        <taxon>Paracoccaceae</taxon>
        <taxon>Oceanicella</taxon>
    </lineage>
</organism>
<dbReference type="Gene3D" id="1.10.287.1260">
    <property type="match status" value="1"/>
</dbReference>
<keyword evidence="4 7" id="KW-0812">Transmembrane</keyword>
<feature type="transmembrane region" description="Helical" evidence="7">
    <location>
        <begin position="217"/>
        <end position="236"/>
    </location>
</feature>
<dbReference type="EMBL" id="FRDL01000006">
    <property type="protein sequence ID" value="SHN69148.1"/>
    <property type="molecule type" value="Genomic_DNA"/>
</dbReference>
<evidence type="ECO:0000256" key="5">
    <source>
        <dbReference type="ARBA" id="ARBA00022989"/>
    </source>
</evidence>
<evidence type="ECO:0000256" key="1">
    <source>
        <dbReference type="ARBA" id="ARBA00004651"/>
    </source>
</evidence>
<dbReference type="RefSeq" id="WP_072747474.1">
    <property type="nucleotide sequence ID" value="NZ_FOHL01000006.1"/>
</dbReference>
<dbReference type="InterPro" id="IPR049278">
    <property type="entry name" value="MS_channel_C"/>
</dbReference>
<dbReference type="SUPFAM" id="SSF82861">
    <property type="entry name" value="Mechanosensitive channel protein MscS (YggB), transmembrane region"/>
    <property type="match status" value="1"/>
</dbReference>
<dbReference type="STRING" id="1189325.SAMN04488119_106169"/>
<evidence type="ECO:0000313" key="10">
    <source>
        <dbReference type="EMBL" id="SHN69148.1"/>
    </source>
</evidence>
<keyword evidence="5 7" id="KW-1133">Transmembrane helix</keyword>
<dbReference type="InterPro" id="IPR010920">
    <property type="entry name" value="LSM_dom_sf"/>
</dbReference>
<dbReference type="GO" id="GO:0005886">
    <property type="term" value="C:plasma membrane"/>
    <property type="evidence" value="ECO:0007669"/>
    <property type="project" value="UniProtKB-SubCell"/>
</dbReference>
<gene>
    <name evidence="10" type="ORF">SAMN05216200_10633</name>
</gene>
<dbReference type="Proteomes" id="UP000184066">
    <property type="component" value="Unassembled WGS sequence"/>
</dbReference>
<keyword evidence="6 7" id="KW-0472">Membrane</keyword>
<evidence type="ECO:0000256" key="6">
    <source>
        <dbReference type="ARBA" id="ARBA00023136"/>
    </source>
</evidence>
<comment type="subcellular location">
    <subcellularLocation>
        <location evidence="1">Cell membrane</location>
        <topology evidence="1">Multi-pass membrane protein</topology>
    </subcellularLocation>
</comment>
<proteinExistence type="inferred from homology"/>
<evidence type="ECO:0000256" key="3">
    <source>
        <dbReference type="ARBA" id="ARBA00022475"/>
    </source>
</evidence>
<dbReference type="InterPro" id="IPR006685">
    <property type="entry name" value="MscS_channel_2nd"/>
</dbReference>
<dbReference type="InterPro" id="IPR011066">
    <property type="entry name" value="MscS_channel_C_sf"/>
</dbReference>
<name>A0A1M7TER9_9RHOB</name>
<dbReference type="GO" id="GO:0008381">
    <property type="term" value="F:mechanosensitive monoatomic ion channel activity"/>
    <property type="evidence" value="ECO:0007669"/>
    <property type="project" value="UniProtKB-ARBA"/>
</dbReference>
<evidence type="ECO:0000259" key="8">
    <source>
        <dbReference type="Pfam" id="PF00924"/>
    </source>
</evidence>